<comment type="caution">
    <text evidence="1">The sequence shown here is derived from an EMBL/GenBank/DDBJ whole genome shotgun (WGS) entry which is preliminary data.</text>
</comment>
<reference evidence="1 2" key="1">
    <citation type="journal article" date="2019" name="Int. J. Syst. Evol. Microbiol.">
        <title>The Global Catalogue of Microorganisms (GCM) 10K type strain sequencing project: providing services to taxonomists for standard genome sequencing and annotation.</title>
        <authorList>
            <consortium name="The Broad Institute Genomics Platform"/>
            <consortium name="The Broad Institute Genome Sequencing Center for Infectious Disease"/>
            <person name="Wu L."/>
            <person name="Ma J."/>
        </authorList>
    </citation>
    <scope>NUCLEOTIDE SEQUENCE [LARGE SCALE GENOMIC DNA]</scope>
    <source>
        <strain evidence="1 2">JCM 15749</strain>
    </source>
</reference>
<keyword evidence="2" id="KW-1185">Reference proteome</keyword>
<proteinExistence type="predicted"/>
<evidence type="ECO:0000313" key="1">
    <source>
        <dbReference type="EMBL" id="GAA2069623.1"/>
    </source>
</evidence>
<dbReference type="EMBL" id="BAAAPY010000001">
    <property type="protein sequence ID" value="GAA2069623.1"/>
    <property type="molecule type" value="Genomic_DNA"/>
</dbReference>
<dbReference type="Pfam" id="PF11382">
    <property type="entry name" value="MctB"/>
    <property type="match status" value="1"/>
</dbReference>
<evidence type="ECO:0000313" key="2">
    <source>
        <dbReference type="Proteomes" id="UP001501480"/>
    </source>
</evidence>
<organism evidence="1 2">
    <name type="scientific">Aeromicrobium halocynthiae</name>
    <dbReference type="NCBI Taxonomy" id="560557"/>
    <lineage>
        <taxon>Bacteria</taxon>
        <taxon>Bacillati</taxon>
        <taxon>Actinomycetota</taxon>
        <taxon>Actinomycetes</taxon>
        <taxon>Propionibacteriales</taxon>
        <taxon>Nocardioidaceae</taxon>
        <taxon>Aeromicrobium</taxon>
    </lineage>
</organism>
<accession>A0ABN2VRW1</accession>
<dbReference type="RefSeq" id="WP_344323397.1">
    <property type="nucleotide sequence ID" value="NZ_BAAAPY010000001.1"/>
</dbReference>
<dbReference type="InterPro" id="IPR021522">
    <property type="entry name" value="MctB"/>
</dbReference>
<sequence>MISFRYHLVSVAAVFVALSLGLVLGSGYLAQSVSTAGGGGQDGDEGLTSFEDGFAARTVPGLVDGTLEDRTVVVLTMPSARAEEVDPLVETLEAAGATVTGRGALSSTLVDPANRQFAESVAEESATDVESVTAAGDAYTRVGAALARSVVGEGARDDQARTISSAFVEGELLSWESEPSDAADLVVVVAGPGRSGDAASALGPMLTAIDSASTATLLAGPSRSSLDGGLVAAIRDSDVAGEISTVDVLDTAAGRGVATLALARAAADDNGDWGTDRSADGAVPQS</sequence>
<dbReference type="Proteomes" id="UP001501480">
    <property type="component" value="Unassembled WGS sequence"/>
</dbReference>
<name>A0ABN2VRW1_9ACTN</name>
<protein>
    <submittedName>
        <fullName evidence="1">Copper transporter MctB</fullName>
    </submittedName>
</protein>
<gene>
    <name evidence="1" type="primary">mctB</name>
    <name evidence="1" type="ORF">GCM10009821_02750</name>
</gene>